<dbReference type="InterPro" id="IPR011335">
    <property type="entry name" value="Restrct_endonuc-II-like"/>
</dbReference>
<feature type="compositionally biased region" description="Polar residues" evidence="1">
    <location>
        <begin position="24"/>
        <end position="40"/>
    </location>
</feature>
<protein>
    <recommendedName>
        <fullName evidence="2">DUF559 domain-containing protein</fullName>
    </recommendedName>
</protein>
<organism evidence="3 4">
    <name type="scientific">Subtercola boreus</name>
    <dbReference type="NCBI Taxonomy" id="120213"/>
    <lineage>
        <taxon>Bacteria</taxon>
        <taxon>Bacillati</taxon>
        <taxon>Actinomycetota</taxon>
        <taxon>Actinomycetes</taxon>
        <taxon>Micrococcales</taxon>
        <taxon>Microbacteriaceae</taxon>
        <taxon>Subtercola</taxon>
    </lineage>
</organism>
<sequence length="350" mass="39092">MAITRPAGRRLGLAGLLHRRRDSASSPQTDRTSGRAASQTRTLDAMYSDPGVQRYATQAVRHISQLRREGFTRREVERAIESGALRRIRRGWYAAQDAHPDVVAAVRVGGSLTGPSAAVLYGLWVPPDVRLHVSVSHNASRLRATEEGHPSACIHWRRSPDSVLNVVESLPSALRDAVGCVPEEMAVVLVDSALNLAIGDLTLHDLRRKFAGQGEKYARVLDRSDGGSQSGLETLVRLRLRSHGIAVRTQVRHRGVGAVDLLVGDRLVIELDGREHHDNADGFVSDRRRDLVLFSGGIERLRLTYHHVMHQWPETERVILDFVRRRRHHWRSGDRPADHLFRHARPGGTI</sequence>
<evidence type="ECO:0000256" key="1">
    <source>
        <dbReference type="SAM" id="MobiDB-lite"/>
    </source>
</evidence>
<dbReference type="SUPFAM" id="SSF52980">
    <property type="entry name" value="Restriction endonuclease-like"/>
    <property type="match status" value="1"/>
</dbReference>
<evidence type="ECO:0000313" key="3">
    <source>
        <dbReference type="EMBL" id="RFA13507.1"/>
    </source>
</evidence>
<dbReference type="EMBL" id="NBXB01000034">
    <property type="protein sequence ID" value="RFA13507.1"/>
    <property type="molecule type" value="Genomic_DNA"/>
</dbReference>
<name>A0A3E0VXF0_9MICO</name>
<comment type="caution">
    <text evidence="3">The sequence shown here is derived from an EMBL/GenBank/DDBJ whole genome shotgun (WGS) entry which is preliminary data.</text>
</comment>
<dbReference type="InterPro" id="IPR007569">
    <property type="entry name" value="DUF559"/>
</dbReference>
<feature type="region of interest" description="Disordered" evidence="1">
    <location>
        <begin position="16"/>
        <end position="40"/>
    </location>
</feature>
<feature type="domain" description="DUF559" evidence="2">
    <location>
        <begin position="258"/>
        <end position="322"/>
    </location>
</feature>
<reference evidence="3 4" key="1">
    <citation type="submission" date="2017-04" db="EMBL/GenBank/DDBJ databases">
        <title>Comparative genome analysis of Subtercola boreus.</title>
        <authorList>
            <person name="Cho Y.-J."/>
            <person name="Cho A."/>
            <person name="Kim O.-S."/>
            <person name="Lee J.-I."/>
        </authorList>
    </citation>
    <scope>NUCLEOTIDE SEQUENCE [LARGE SCALE GENOMIC DNA]</scope>
    <source>
        <strain evidence="3 4">P27479</strain>
    </source>
</reference>
<evidence type="ECO:0000259" key="2">
    <source>
        <dbReference type="Pfam" id="PF04480"/>
    </source>
</evidence>
<proteinExistence type="predicted"/>
<dbReference type="Proteomes" id="UP000256541">
    <property type="component" value="Unassembled WGS sequence"/>
</dbReference>
<accession>A0A3E0VXF0</accession>
<dbReference type="Pfam" id="PF04480">
    <property type="entry name" value="DUF559"/>
    <property type="match status" value="1"/>
</dbReference>
<gene>
    <name evidence="3" type="ORF">B7R22_12615</name>
</gene>
<evidence type="ECO:0000313" key="4">
    <source>
        <dbReference type="Proteomes" id="UP000256541"/>
    </source>
</evidence>
<dbReference type="AlphaFoldDB" id="A0A3E0VXF0"/>
<dbReference type="Gene3D" id="3.40.960.10">
    <property type="entry name" value="VSR Endonuclease"/>
    <property type="match status" value="1"/>
</dbReference>